<evidence type="ECO:0000313" key="3">
    <source>
        <dbReference type="Proteomes" id="UP000008975"/>
    </source>
</evidence>
<dbReference type="STRING" id="979556.MTES_3572"/>
<dbReference type="Proteomes" id="UP000008975">
    <property type="component" value="Chromosome"/>
</dbReference>
<evidence type="ECO:0000256" key="1">
    <source>
        <dbReference type="SAM" id="MobiDB-lite"/>
    </source>
</evidence>
<name>E8NG65_MICTS</name>
<organism evidence="2 3">
    <name type="scientific">Microbacterium testaceum (strain StLB037)</name>
    <dbReference type="NCBI Taxonomy" id="979556"/>
    <lineage>
        <taxon>Bacteria</taxon>
        <taxon>Bacillati</taxon>
        <taxon>Actinomycetota</taxon>
        <taxon>Actinomycetes</taxon>
        <taxon>Micrococcales</taxon>
        <taxon>Microbacteriaceae</taxon>
        <taxon>Microbacterium</taxon>
    </lineage>
</organism>
<gene>
    <name evidence="2" type="ordered locus">MTES_3572</name>
</gene>
<accession>E8NG65</accession>
<feature type="region of interest" description="Disordered" evidence="1">
    <location>
        <begin position="34"/>
        <end position="60"/>
    </location>
</feature>
<dbReference type="KEGG" id="mts:MTES_3572"/>
<dbReference type="AlphaFoldDB" id="E8NG65"/>
<dbReference type="HOGENOM" id="CLU_2936518_0_0_11"/>
<dbReference type="EMBL" id="AP012052">
    <property type="protein sequence ID" value="BAJ76536.1"/>
    <property type="molecule type" value="Genomic_DNA"/>
</dbReference>
<sequence>MYEIGVNGDEDLNRARLSFFLLSLSDFARERVCGTGTGRRPDGIPLEQDPRWEEGDSRSN</sequence>
<feature type="compositionally biased region" description="Basic and acidic residues" evidence="1">
    <location>
        <begin position="48"/>
        <end position="60"/>
    </location>
</feature>
<reference evidence="2 3" key="1">
    <citation type="journal article" date="2011" name="J. Bacteriol.">
        <title>Genome sequence of Microbacterium testaceum StLB037, an N-acylhomoserine lactone-degrading bacterium isolated from potato leaves.</title>
        <authorList>
            <person name="Morohoshi T."/>
            <person name="Wang W.-Z."/>
            <person name="Someya N."/>
            <person name="Ikeda T."/>
        </authorList>
    </citation>
    <scope>NUCLEOTIDE SEQUENCE [LARGE SCALE GENOMIC DNA]</scope>
    <source>
        <strain evidence="2 3">StLB037</strain>
    </source>
</reference>
<reference key="2">
    <citation type="submission" date="2011-02" db="EMBL/GenBank/DDBJ databases">
        <title>Genome sequence of Microbacterium testaceum StLB037.</title>
        <authorList>
            <person name="Morohoshi T."/>
            <person name="Wang W.Z."/>
            <person name="Someya N."/>
            <person name="Ikeda T."/>
        </authorList>
    </citation>
    <scope>NUCLEOTIDE SEQUENCE</scope>
    <source>
        <strain>StLB037</strain>
    </source>
</reference>
<protein>
    <submittedName>
        <fullName evidence="2">Uncharacterized protein</fullName>
    </submittedName>
</protein>
<proteinExistence type="predicted"/>
<evidence type="ECO:0000313" key="2">
    <source>
        <dbReference type="EMBL" id="BAJ76536.1"/>
    </source>
</evidence>